<dbReference type="GO" id="GO:0006355">
    <property type="term" value="P:regulation of DNA-templated transcription"/>
    <property type="evidence" value="ECO:0007669"/>
    <property type="project" value="InterPro"/>
</dbReference>
<dbReference type="Pfam" id="PF00486">
    <property type="entry name" value="Trans_reg_C"/>
    <property type="match status" value="1"/>
</dbReference>
<sequence>EQLSEEELAKVLPQRLAGRIKKRFPAVLSSSFTKNYKTKTKNLSPVSASSPPKTENCIAQLAPRPLQPILEIDQHRPDRIIFMGEKIKVTDKEFSLIHLLAQHNGQVMSYDELLDTLWRNEEDAIYSRVSFHISKVRRSILKLIGESKINKEKVKNIFVVIPKRGVMIKLKAEEIKIN</sequence>
<feature type="domain" description="OmpR/PhoB-type" evidence="2">
    <location>
        <begin position="56"/>
        <end position="170"/>
    </location>
</feature>
<dbReference type="PROSITE" id="PS51755">
    <property type="entry name" value="OMPR_PHOB"/>
    <property type="match status" value="1"/>
</dbReference>
<dbReference type="GO" id="GO:0003677">
    <property type="term" value="F:DNA binding"/>
    <property type="evidence" value="ECO:0007669"/>
    <property type="project" value="UniProtKB-KW"/>
</dbReference>
<dbReference type="InterPro" id="IPR036388">
    <property type="entry name" value="WH-like_DNA-bd_sf"/>
</dbReference>
<dbReference type="InterPro" id="IPR001867">
    <property type="entry name" value="OmpR/PhoB-type_DNA-bd"/>
</dbReference>
<evidence type="ECO:0000256" key="1">
    <source>
        <dbReference type="ARBA" id="ARBA00023125"/>
    </source>
</evidence>
<comment type="caution">
    <text evidence="3">The sequence shown here is derived from an EMBL/GenBank/DDBJ whole genome shotgun (WGS) entry which is preliminary data.</text>
</comment>
<accession>X1TTW7</accession>
<keyword evidence="1" id="KW-0238">DNA-binding</keyword>
<proteinExistence type="predicted"/>
<organism evidence="3">
    <name type="scientific">marine sediment metagenome</name>
    <dbReference type="NCBI Taxonomy" id="412755"/>
    <lineage>
        <taxon>unclassified sequences</taxon>
        <taxon>metagenomes</taxon>
        <taxon>ecological metagenomes</taxon>
    </lineage>
</organism>
<dbReference type="CDD" id="cd00383">
    <property type="entry name" value="trans_reg_C"/>
    <property type="match status" value="1"/>
</dbReference>
<dbReference type="InterPro" id="IPR016032">
    <property type="entry name" value="Sig_transdc_resp-reg_C-effctor"/>
</dbReference>
<dbReference type="AlphaFoldDB" id="X1TTW7"/>
<dbReference type="GO" id="GO:0000160">
    <property type="term" value="P:phosphorelay signal transduction system"/>
    <property type="evidence" value="ECO:0007669"/>
    <property type="project" value="InterPro"/>
</dbReference>
<gene>
    <name evidence="3" type="ORF">S12H4_34938</name>
</gene>
<dbReference type="EMBL" id="BARW01020712">
    <property type="protein sequence ID" value="GAI94836.1"/>
    <property type="molecule type" value="Genomic_DNA"/>
</dbReference>
<protein>
    <recommendedName>
        <fullName evidence="2">OmpR/PhoB-type domain-containing protein</fullName>
    </recommendedName>
</protein>
<name>X1TTW7_9ZZZZ</name>
<dbReference type="SUPFAM" id="SSF46894">
    <property type="entry name" value="C-terminal effector domain of the bipartite response regulators"/>
    <property type="match status" value="1"/>
</dbReference>
<dbReference type="Gene3D" id="1.10.10.10">
    <property type="entry name" value="Winged helix-like DNA-binding domain superfamily/Winged helix DNA-binding domain"/>
    <property type="match status" value="1"/>
</dbReference>
<evidence type="ECO:0000313" key="3">
    <source>
        <dbReference type="EMBL" id="GAI94836.1"/>
    </source>
</evidence>
<feature type="non-terminal residue" evidence="3">
    <location>
        <position position="1"/>
    </location>
</feature>
<reference evidence="3" key="1">
    <citation type="journal article" date="2014" name="Front. Microbiol.">
        <title>High frequency of phylogenetically diverse reductive dehalogenase-homologous genes in deep subseafloor sedimentary metagenomes.</title>
        <authorList>
            <person name="Kawai M."/>
            <person name="Futagami T."/>
            <person name="Toyoda A."/>
            <person name="Takaki Y."/>
            <person name="Nishi S."/>
            <person name="Hori S."/>
            <person name="Arai W."/>
            <person name="Tsubouchi T."/>
            <person name="Morono Y."/>
            <person name="Uchiyama I."/>
            <person name="Ito T."/>
            <person name="Fujiyama A."/>
            <person name="Inagaki F."/>
            <person name="Takami H."/>
        </authorList>
    </citation>
    <scope>NUCLEOTIDE SEQUENCE</scope>
    <source>
        <strain evidence="3">Expedition CK06-06</strain>
    </source>
</reference>
<evidence type="ECO:0000259" key="2">
    <source>
        <dbReference type="PROSITE" id="PS51755"/>
    </source>
</evidence>
<dbReference type="SMART" id="SM00862">
    <property type="entry name" value="Trans_reg_C"/>
    <property type="match status" value="1"/>
</dbReference>